<keyword evidence="4 6" id="KW-1133">Transmembrane helix</keyword>
<feature type="transmembrane region" description="Helical" evidence="6">
    <location>
        <begin position="664"/>
        <end position="688"/>
    </location>
</feature>
<keyword evidence="10" id="KW-1185">Reference proteome</keyword>
<evidence type="ECO:0000259" key="8">
    <source>
        <dbReference type="Pfam" id="PF12704"/>
    </source>
</evidence>
<dbReference type="GO" id="GO:0022857">
    <property type="term" value="F:transmembrane transporter activity"/>
    <property type="evidence" value="ECO:0007669"/>
    <property type="project" value="TreeGrafter"/>
</dbReference>
<feature type="transmembrane region" description="Helical" evidence="6">
    <location>
        <begin position="20"/>
        <end position="39"/>
    </location>
</feature>
<feature type="transmembrane region" description="Helical" evidence="6">
    <location>
        <begin position="421"/>
        <end position="446"/>
    </location>
</feature>
<evidence type="ECO:0000313" key="10">
    <source>
        <dbReference type="Proteomes" id="UP000278351"/>
    </source>
</evidence>
<dbReference type="InterPro" id="IPR025857">
    <property type="entry name" value="MacB_PCD"/>
</dbReference>
<gene>
    <name evidence="9" type="ORF">EGT74_09975</name>
</gene>
<evidence type="ECO:0000313" key="9">
    <source>
        <dbReference type="EMBL" id="RPE13818.1"/>
    </source>
</evidence>
<feature type="domain" description="MacB-like periplasmic core" evidence="8">
    <location>
        <begin position="20"/>
        <end position="244"/>
    </location>
</feature>
<evidence type="ECO:0000259" key="7">
    <source>
        <dbReference type="Pfam" id="PF02687"/>
    </source>
</evidence>
<feature type="transmembrane region" description="Helical" evidence="6">
    <location>
        <begin position="750"/>
        <end position="770"/>
    </location>
</feature>
<dbReference type="AlphaFoldDB" id="A0A3N4Q0S1"/>
<feature type="domain" description="ABC3 transporter permease C-terminal" evidence="7">
    <location>
        <begin position="289"/>
        <end position="403"/>
    </location>
</feature>
<dbReference type="PANTHER" id="PTHR30572">
    <property type="entry name" value="MEMBRANE COMPONENT OF TRANSPORTER-RELATED"/>
    <property type="match status" value="1"/>
</dbReference>
<feature type="transmembrane region" description="Helical" evidence="6">
    <location>
        <begin position="283"/>
        <end position="303"/>
    </location>
</feature>
<dbReference type="OrthoDB" id="1451596at2"/>
<feature type="transmembrane region" description="Helical" evidence="6">
    <location>
        <begin position="716"/>
        <end position="735"/>
    </location>
</feature>
<keyword evidence="2" id="KW-1003">Cell membrane</keyword>
<feature type="domain" description="ABC3 transporter permease C-terminal" evidence="7">
    <location>
        <begin position="667"/>
        <end position="776"/>
    </location>
</feature>
<sequence length="787" mass="87573">MFHNVKIAWRTLSKQKLYAAINIGGLAIGLAVTTLLLMWRQDELSYDAFHPGKENIYEVHSTFESGGSMVHWINTQAAVAAHSLRSVPGVKEAVRVSYNQDMSRFQYRDRVFFEKQTGYVDERFFSLFNFPLLKGDRNKPFRDNNSVVVSSSIAKKYFEDEEPIGKVITIDGKHQFTVTGVMEDMPLNSSIRYDMLFPFDRVVKSYAPNGYWKTADEDWGNFYVRTYLQLQPETNLDTTAARLGRLWVTQSPNEGIERRGYLLQSLTDVHFYEVNGKEGLIRVIRVFFLIAIVILLIACINYINLSTARASQRAVEVGVRKAIGANRVQLFRQFISESVLVFGIAVVLAVALLYFLLPFCNDLTGKNMTLSLLDGRILGILGFGILFMLLLAGVYPALLLTSFDPLNALKGKITAAGRSGFFRKGLVVTQFVISVVLIGSTLVIGLQLRYIHNKPLGFDKENVFIFPVRNMQEHAAAVKQQLAAIPGVTAVTYGHTNIMNVGSSTSDTDWEGKAPGQSLNVTVIGADADFVPSMKLTIKEGRAFRPGPADSASYVLNEETVRLTGLKDPVGKRFRLYDTEGTVIGVVKDFHSGDMHYKIRPLVMFYKPEGWQLYVKTDGQRTAAVVDSIGKIWSRYNPDYPFEPSFLDMSYSAMYAGEARTGKLFLTFAGVAVFLSCLGLFGLATFSISQRTKEIGIRKVLGASVPNIIQLISKDFLKLVLIAIVIATPIAWYAMQQWLSSFAYSIPVPVWAFAAAGVVAVLIALFTVSFQSIKAALVNPVHSLKSE</sequence>
<keyword evidence="5 6" id="KW-0472">Membrane</keyword>
<name>A0A3N4Q0S1_9BACT</name>
<protein>
    <submittedName>
        <fullName evidence="9">ABC transporter permease</fullName>
    </submittedName>
</protein>
<dbReference type="InterPro" id="IPR050250">
    <property type="entry name" value="Macrolide_Exporter_MacB"/>
</dbReference>
<proteinExistence type="predicted"/>
<dbReference type="Pfam" id="PF02687">
    <property type="entry name" value="FtsX"/>
    <property type="match status" value="2"/>
</dbReference>
<feature type="transmembrane region" description="Helical" evidence="6">
    <location>
        <begin position="339"/>
        <end position="357"/>
    </location>
</feature>
<dbReference type="PANTHER" id="PTHR30572:SF18">
    <property type="entry name" value="ABC-TYPE MACROLIDE FAMILY EXPORT SYSTEM PERMEASE COMPONENT 2"/>
    <property type="match status" value="1"/>
</dbReference>
<keyword evidence="3 6" id="KW-0812">Transmembrane</keyword>
<dbReference type="RefSeq" id="WP_123846331.1">
    <property type="nucleotide sequence ID" value="NZ_RPDH01000001.1"/>
</dbReference>
<dbReference type="Pfam" id="PF12704">
    <property type="entry name" value="MacB_PCD"/>
    <property type="match status" value="2"/>
</dbReference>
<evidence type="ECO:0000256" key="5">
    <source>
        <dbReference type="ARBA" id="ARBA00023136"/>
    </source>
</evidence>
<accession>A0A3N4Q0S1</accession>
<evidence type="ECO:0000256" key="3">
    <source>
        <dbReference type="ARBA" id="ARBA00022692"/>
    </source>
</evidence>
<comment type="caution">
    <text evidence="9">The sequence shown here is derived from an EMBL/GenBank/DDBJ whole genome shotgun (WGS) entry which is preliminary data.</text>
</comment>
<evidence type="ECO:0000256" key="6">
    <source>
        <dbReference type="SAM" id="Phobius"/>
    </source>
</evidence>
<evidence type="ECO:0000256" key="1">
    <source>
        <dbReference type="ARBA" id="ARBA00004651"/>
    </source>
</evidence>
<dbReference type="GO" id="GO:0005886">
    <property type="term" value="C:plasma membrane"/>
    <property type="evidence" value="ECO:0007669"/>
    <property type="project" value="UniProtKB-SubCell"/>
</dbReference>
<evidence type="ECO:0000256" key="4">
    <source>
        <dbReference type="ARBA" id="ARBA00022989"/>
    </source>
</evidence>
<comment type="subcellular location">
    <subcellularLocation>
        <location evidence="1">Cell membrane</location>
        <topology evidence="1">Multi-pass membrane protein</topology>
    </subcellularLocation>
</comment>
<feature type="transmembrane region" description="Helical" evidence="6">
    <location>
        <begin position="377"/>
        <end position="400"/>
    </location>
</feature>
<dbReference type="Proteomes" id="UP000278351">
    <property type="component" value="Unassembled WGS sequence"/>
</dbReference>
<evidence type="ECO:0000256" key="2">
    <source>
        <dbReference type="ARBA" id="ARBA00022475"/>
    </source>
</evidence>
<organism evidence="9 10">
    <name type="scientific">Chitinophaga lutea</name>
    <dbReference type="NCBI Taxonomy" id="2488634"/>
    <lineage>
        <taxon>Bacteria</taxon>
        <taxon>Pseudomonadati</taxon>
        <taxon>Bacteroidota</taxon>
        <taxon>Chitinophagia</taxon>
        <taxon>Chitinophagales</taxon>
        <taxon>Chitinophagaceae</taxon>
        <taxon>Chitinophaga</taxon>
    </lineage>
</organism>
<reference evidence="9 10" key="1">
    <citation type="submission" date="2018-11" db="EMBL/GenBank/DDBJ databases">
        <title>Chitinophaga lutea sp.nov., isolate from arsenic contaminated soil.</title>
        <authorList>
            <person name="Zong Y."/>
        </authorList>
    </citation>
    <scope>NUCLEOTIDE SEQUENCE [LARGE SCALE GENOMIC DNA]</scope>
    <source>
        <strain evidence="9 10">ZY74</strain>
    </source>
</reference>
<dbReference type="EMBL" id="RPDH01000001">
    <property type="protein sequence ID" value="RPE13818.1"/>
    <property type="molecule type" value="Genomic_DNA"/>
</dbReference>
<feature type="domain" description="MacB-like periplasmic core" evidence="8">
    <location>
        <begin position="434"/>
        <end position="630"/>
    </location>
</feature>
<dbReference type="InterPro" id="IPR003838">
    <property type="entry name" value="ABC3_permease_C"/>
</dbReference>